<accession>A6TMP4</accession>
<dbReference type="CDD" id="cd06225">
    <property type="entry name" value="HAMP"/>
    <property type="match status" value="1"/>
</dbReference>
<dbReference type="PANTHER" id="PTHR43155">
    <property type="entry name" value="CYCLIC DI-GMP PHOSPHODIESTERASE PA4108-RELATED"/>
    <property type="match status" value="1"/>
</dbReference>
<dbReference type="SMART" id="SM00471">
    <property type="entry name" value="HDc"/>
    <property type="match status" value="1"/>
</dbReference>
<dbReference type="EMBL" id="CP000724">
    <property type="protein sequence ID" value="ABR47462.1"/>
    <property type="molecule type" value="Genomic_DNA"/>
</dbReference>
<dbReference type="Gene3D" id="6.10.340.10">
    <property type="match status" value="1"/>
</dbReference>
<feature type="transmembrane region" description="Helical" evidence="6">
    <location>
        <begin position="273"/>
        <end position="294"/>
    </location>
</feature>
<gene>
    <name evidence="9" type="ordered locus">Amet_1256</name>
</gene>
<evidence type="ECO:0000256" key="4">
    <source>
        <dbReference type="ARBA" id="ARBA00022989"/>
    </source>
</evidence>
<dbReference type="SMART" id="SM00065">
    <property type="entry name" value="GAF"/>
    <property type="match status" value="1"/>
</dbReference>
<dbReference type="PROSITE" id="PS50885">
    <property type="entry name" value="HAMP"/>
    <property type="match status" value="1"/>
</dbReference>
<dbReference type="eggNOG" id="COG5000">
    <property type="taxonomic scope" value="Bacteria"/>
</dbReference>
<dbReference type="Pfam" id="PF00672">
    <property type="entry name" value="HAMP"/>
    <property type="match status" value="1"/>
</dbReference>
<name>A6TMP4_ALKMQ</name>
<sequence>MKLKHKIPILTILLLLISTILLLIGSNRVISPVVIEGQQNIALGKIGVQIHKIERLIRNGKKQLESIEDNPLVKEMNWATAQTYLEHQLENSDFQKLGIVYLDKTYHITSSEGMRDISERDYVQDLFRGHGTVSDPLYSISDGAYQIVLGQPIIIEGEVKGALIGTILIADFEEKIYGIRVGEDGHGFLINEMGKVLLHPKIEVLPYDNLFTYLGESPIEQENGHYQFRSNENGELQYAFYERVEGTTWYVIATISESELYQPINELRKEMSIVFLGGILLIGIGVIVITRQFLKPMQRLLEAMKKVEVGDYTTQVLIEKDDEIGALANQFNLTIEAISSRDEELQALNEELLASFEEINDINDRLVEAHQEISKRLQHQKLINQLGETLYGINDLETLFEMILLHTQEIMNANRCIIHLYNDQEKMFIARAYMGYEGEQNHLNFHSQEGTFKWILENKKELIIKEVLRDERFVSKSPINEIYQMLLQVPILNETNEVIGTMGYSGNSLNLEHVSFVKQLTKMISIALQNSQLVSQIESTYINVIIALVKAIELKDSYTRGHSERVMEYSLALGEKLNLSKEEMEILRYGSILHDIGKLAVPDEVLTKDGKLTYDEYEMIKEHPERGEDFIVNLKFLEGARMIIRNHHERIDGTGYPDQLNAGDLSVLIRIVTIADAYDAMTSQRSYRPAMTKKEATQELKKNSGSQFDETLVRIFTDIIEVY</sequence>
<dbReference type="STRING" id="293826.Amet_1256"/>
<keyword evidence="3 6" id="KW-0812">Transmembrane</keyword>
<dbReference type="GO" id="GO:0005886">
    <property type="term" value="C:plasma membrane"/>
    <property type="evidence" value="ECO:0007669"/>
    <property type="project" value="UniProtKB-SubCell"/>
</dbReference>
<organism evidence="9 10">
    <name type="scientific">Alkaliphilus metalliredigens (strain QYMF)</name>
    <dbReference type="NCBI Taxonomy" id="293826"/>
    <lineage>
        <taxon>Bacteria</taxon>
        <taxon>Bacillati</taxon>
        <taxon>Bacillota</taxon>
        <taxon>Clostridia</taxon>
        <taxon>Peptostreptococcales</taxon>
        <taxon>Natronincolaceae</taxon>
        <taxon>Alkaliphilus</taxon>
    </lineage>
</organism>
<dbReference type="RefSeq" id="WP_012062502.1">
    <property type="nucleotide sequence ID" value="NC_009633.1"/>
</dbReference>
<dbReference type="InterPro" id="IPR003660">
    <property type="entry name" value="HAMP_dom"/>
</dbReference>
<dbReference type="GO" id="GO:0016787">
    <property type="term" value="F:hydrolase activity"/>
    <property type="evidence" value="ECO:0007669"/>
    <property type="project" value="UniProtKB-KW"/>
</dbReference>
<reference evidence="10" key="1">
    <citation type="journal article" date="2016" name="Genome Announc.">
        <title>Complete genome sequence of Alkaliphilus metalliredigens strain QYMF, an alkaliphilic and metal-reducing bacterium isolated from borax-contaminated leachate ponds.</title>
        <authorList>
            <person name="Hwang C."/>
            <person name="Copeland A."/>
            <person name="Lucas S."/>
            <person name="Lapidus A."/>
            <person name="Barry K."/>
            <person name="Detter J.C."/>
            <person name="Glavina Del Rio T."/>
            <person name="Hammon N."/>
            <person name="Israni S."/>
            <person name="Dalin E."/>
            <person name="Tice H."/>
            <person name="Pitluck S."/>
            <person name="Chertkov O."/>
            <person name="Brettin T."/>
            <person name="Bruce D."/>
            <person name="Han C."/>
            <person name="Schmutz J."/>
            <person name="Larimer F."/>
            <person name="Land M.L."/>
            <person name="Hauser L."/>
            <person name="Kyrpides N."/>
            <person name="Mikhailova N."/>
            <person name="Ye Q."/>
            <person name="Zhou J."/>
            <person name="Richardson P."/>
            <person name="Fields M.W."/>
        </authorList>
    </citation>
    <scope>NUCLEOTIDE SEQUENCE [LARGE SCALE GENOMIC DNA]</scope>
    <source>
        <strain evidence="10">QYMF</strain>
    </source>
</reference>
<dbReference type="Proteomes" id="UP000001572">
    <property type="component" value="Chromosome"/>
</dbReference>
<protein>
    <submittedName>
        <fullName evidence="9">Metal dependent phosphohydrolase</fullName>
    </submittedName>
</protein>
<evidence type="ECO:0000259" key="8">
    <source>
        <dbReference type="PROSITE" id="PS51832"/>
    </source>
</evidence>
<feature type="domain" description="HD-GYP" evidence="8">
    <location>
        <begin position="537"/>
        <end position="723"/>
    </location>
</feature>
<dbReference type="CDD" id="cd00077">
    <property type="entry name" value="HDc"/>
    <property type="match status" value="1"/>
</dbReference>
<evidence type="ECO:0000256" key="1">
    <source>
        <dbReference type="ARBA" id="ARBA00004651"/>
    </source>
</evidence>
<dbReference type="Gene3D" id="1.10.3210.10">
    <property type="entry name" value="Hypothetical protein af1432"/>
    <property type="match status" value="1"/>
</dbReference>
<keyword evidence="2" id="KW-1003">Cell membrane</keyword>
<dbReference type="Pfam" id="PF13185">
    <property type="entry name" value="GAF_2"/>
    <property type="match status" value="1"/>
</dbReference>
<evidence type="ECO:0000256" key="6">
    <source>
        <dbReference type="SAM" id="Phobius"/>
    </source>
</evidence>
<evidence type="ECO:0000259" key="7">
    <source>
        <dbReference type="PROSITE" id="PS50885"/>
    </source>
</evidence>
<evidence type="ECO:0000313" key="10">
    <source>
        <dbReference type="Proteomes" id="UP000001572"/>
    </source>
</evidence>
<keyword evidence="10" id="KW-1185">Reference proteome</keyword>
<dbReference type="eggNOG" id="COG2206">
    <property type="taxonomic scope" value="Bacteria"/>
</dbReference>
<dbReference type="InterPro" id="IPR029016">
    <property type="entry name" value="GAF-like_dom_sf"/>
</dbReference>
<dbReference type="OrthoDB" id="9804747at2"/>
<feature type="domain" description="HAMP" evidence="7">
    <location>
        <begin position="291"/>
        <end position="343"/>
    </location>
</feature>
<keyword evidence="4 6" id="KW-1133">Transmembrane helix</keyword>
<evidence type="ECO:0000256" key="3">
    <source>
        <dbReference type="ARBA" id="ARBA00022692"/>
    </source>
</evidence>
<dbReference type="AlphaFoldDB" id="A6TMP4"/>
<dbReference type="SUPFAM" id="SSF109604">
    <property type="entry name" value="HD-domain/PDEase-like"/>
    <property type="match status" value="1"/>
</dbReference>
<dbReference type="eggNOG" id="COG2203">
    <property type="taxonomic scope" value="Bacteria"/>
</dbReference>
<dbReference type="KEGG" id="amt:Amet_1256"/>
<dbReference type="Pfam" id="PF13487">
    <property type="entry name" value="HD_5"/>
    <property type="match status" value="1"/>
</dbReference>
<keyword evidence="5 6" id="KW-0472">Membrane</keyword>
<dbReference type="InterPro" id="IPR037522">
    <property type="entry name" value="HD_GYP_dom"/>
</dbReference>
<dbReference type="HOGENOM" id="CLU_014477_0_0_9"/>
<evidence type="ECO:0000256" key="2">
    <source>
        <dbReference type="ARBA" id="ARBA00022475"/>
    </source>
</evidence>
<keyword evidence="9" id="KW-0378">Hydrolase</keyword>
<dbReference type="PROSITE" id="PS51832">
    <property type="entry name" value="HD_GYP"/>
    <property type="match status" value="1"/>
</dbReference>
<dbReference type="Gene3D" id="3.30.450.20">
    <property type="entry name" value="PAS domain"/>
    <property type="match status" value="1"/>
</dbReference>
<dbReference type="SUPFAM" id="SSF55781">
    <property type="entry name" value="GAF domain-like"/>
    <property type="match status" value="1"/>
</dbReference>
<dbReference type="PANTHER" id="PTHR43155:SF2">
    <property type="entry name" value="CYCLIC DI-GMP PHOSPHODIESTERASE PA4108"/>
    <property type="match status" value="1"/>
</dbReference>
<dbReference type="Pfam" id="PF02743">
    <property type="entry name" value="dCache_1"/>
    <property type="match status" value="1"/>
</dbReference>
<dbReference type="CDD" id="cd12912">
    <property type="entry name" value="PDC2_MCP_like"/>
    <property type="match status" value="1"/>
</dbReference>
<dbReference type="GO" id="GO:0007165">
    <property type="term" value="P:signal transduction"/>
    <property type="evidence" value="ECO:0007669"/>
    <property type="project" value="InterPro"/>
</dbReference>
<dbReference type="SUPFAM" id="SSF158472">
    <property type="entry name" value="HAMP domain-like"/>
    <property type="match status" value="1"/>
</dbReference>
<proteinExistence type="predicted"/>
<evidence type="ECO:0000256" key="5">
    <source>
        <dbReference type="ARBA" id="ARBA00023136"/>
    </source>
</evidence>
<evidence type="ECO:0000313" key="9">
    <source>
        <dbReference type="EMBL" id="ABR47462.1"/>
    </source>
</evidence>
<dbReference type="InterPro" id="IPR003018">
    <property type="entry name" value="GAF"/>
</dbReference>
<dbReference type="InterPro" id="IPR033479">
    <property type="entry name" value="dCache_1"/>
</dbReference>
<dbReference type="SMART" id="SM00304">
    <property type="entry name" value="HAMP"/>
    <property type="match status" value="1"/>
</dbReference>
<dbReference type="Gene3D" id="3.30.450.40">
    <property type="match status" value="1"/>
</dbReference>
<dbReference type="InterPro" id="IPR003607">
    <property type="entry name" value="HD/PDEase_dom"/>
</dbReference>
<comment type="subcellular location">
    <subcellularLocation>
        <location evidence="1">Cell membrane</location>
        <topology evidence="1">Multi-pass membrane protein</topology>
    </subcellularLocation>
</comment>